<feature type="compositionally biased region" description="Polar residues" evidence="2">
    <location>
        <begin position="637"/>
        <end position="669"/>
    </location>
</feature>
<feature type="compositionally biased region" description="Low complexity" evidence="2">
    <location>
        <begin position="108"/>
        <end position="130"/>
    </location>
</feature>
<dbReference type="Gene3D" id="1.10.1000.11">
    <property type="entry name" value="Arf Nucleotide-binding Site Opener,domain 2"/>
    <property type="match status" value="1"/>
</dbReference>
<dbReference type="PANTHER" id="PTHR10663">
    <property type="entry name" value="GUANYL-NUCLEOTIDE EXCHANGE FACTOR"/>
    <property type="match status" value="1"/>
</dbReference>
<feature type="region of interest" description="Disordered" evidence="2">
    <location>
        <begin position="1068"/>
        <end position="1095"/>
    </location>
</feature>
<feature type="compositionally biased region" description="Polar residues" evidence="2">
    <location>
        <begin position="879"/>
        <end position="891"/>
    </location>
</feature>
<dbReference type="SUPFAM" id="SSF50729">
    <property type="entry name" value="PH domain-like"/>
    <property type="match status" value="1"/>
</dbReference>
<dbReference type="Pfam" id="PF15410">
    <property type="entry name" value="PH_9"/>
    <property type="match status" value="1"/>
</dbReference>
<protein>
    <recommendedName>
        <fullName evidence="7">SEC7 domain-containing protein</fullName>
    </recommendedName>
</protein>
<gene>
    <name evidence="5" type="ORF">Clacol_000713</name>
</gene>
<feature type="compositionally biased region" description="Low complexity" evidence="2">
    <location>
        <begin position="168"/>
        <end position="177"/>
    </location>
</feature>
<sequence>MAGLFRSSRRPTATPTMYSLGLQPVASVTDSSNLSANFSGIRSPSPRLSRSDLDFETVLRGDGTVHLREGVDVTSLGVTSPDRPSNVDQSKGLLNKPISGLNSRSTDPAKTLSAPSPTAASTSSSDDMTPTPTPSRPNKGALVVVPPTPETSSKSQSQHGEGQSRSGAFFKAQAAAASTPDLRKNGNTTKSADANINNLPNPQNQYSTSFLSPSQSNATMRPRLRGSSSTSSFSMVSATSPKTPSGKETSKNYEVDNSSRVDWGLTSPRSRSGSKSGRSMRIRATNFIGKMLGQDISRDKPQKVSSSPSPGYVAPPLFARYASQNQGPPPVPQLPEQYQSTNAQCSSPADVFTSPSPSLDFSKPLPRQPKSSQPSSEETVEEDFLISDNPPKSSIVNTTIKSRHTRAQESVSSARRRSASLGDVERQKTSTESVNSQPSFKTAETSSIASRSSLEMSKMPATSIEWDTSNFMKLFKGELSQLDPISTTPLEITDPSSPERQLSNRNRSRSNTTDQFSTSRSEGSSGTIRPRLSETVGRPGPLGIDTTLDNLKVDVDASGSSTMKRSPASASSNRSSFSTPDSPLRGSARRNVTRPTVPPVSASALYASSRAASSSPMLGGPGSSSPRSLNSPPPSFTNPFINQPSVVVSGSTPNRRISAQPRAGTSSSEPVLVGDDADLRRRSSQPHNLSVEGNRTVRLVHSNASISYPFSPSMSQVDLVHDVSPSKSIISLTRGTSLEGEELELKGKELASQCWEDDETFLPKEKIAEWLGGAGRLNAVTLHHYIEFYDFTGLRLDHAFRRFCAKLYLKGETQQIDRILSEFSRRYWECNPNSIYGSASVVHAVAYSILLLNTDLHIADLSTHMSRNQFVRNTLQAVQMQTRQPPNSARASTPDLMYDDASSMHARSDGSDIGGSTLKSRSKRSSSVHSWTSISRETLPPSQLASPLGPSSQNASSISVQTSTSGSISAAMEPKIRSAGSQYNGSLTSIPYGRGWDIEMENILRDIYSAVKTQEIRQPAGFQLPMNQSSTLTPNTPYNTLLRHRNSQRGQDRMAILKRGSMRGLQTLLQTGSSPYSSNSSIEYRDSRDGRVSPSPSFATSMDAVPMNNVLYTPALGFASNLSNTIIREAQEDDVRSLASDGSADTNVSISEEELALLGAPWAKEGILCRKQYWESIGKRAKSKSWQDVFVVIQKGELDMFIFGERGAASGQTVGDGNWLANAQSVGKLQLSHSLAHVLPPPGYNRQRPYCFVLTLSNGGVYFFQAGTEDLLNEWVSTCNYWAARQSKEPLSGGVSNMEYGWNRVLDPLNHTSTIQDDIISPADATDNFSVRSGKSGGTRKRSIPEAATIGRTYDRILIHEWRHPLPPTVSSMHDEETQLEALQKQAELLQTDFQNHNELRGPMSLLYAPRSANLTKAQTNWEKKSQYLLTEIVKYRTYVDSLKAAMSLRLTKRGEKALEKALKSARPDDTDFRGSKPASQPKDNPLDSPVEAETVMGHKEDSEEEVTTPGADTVEFRHKR</sequence>
<feature type="compositionally biased region" description="Polar residues" evidence="2">
    <location>
        <begin position="31"/>
        <end position="40"/>
    </location>
</feature>
<dbReference type="SUPFAM" id="SSF48425">
    <property type="entry name" value="Sec7 domain"/>
    <property type="match status" value="1"/>
</dbReference>
<feature type="compositionally biased region" description="Polar residues" evidence="2">
    <location>
        <begin position="430"/>
        <end position="455"/>
    </location>
</feature>
<feature type="compositionally biased region" description="Polar residues" evidence="2">
    <location>
        <begin position="390"/>
        <end position="400"/>
    </location>
</feature>
<feature type="domain" description="PH" evidence="3">
    <location>
        <begin position="1161"/>
        <end position="1284"/>
    </location>
</feature>
<feature type="compositionally biased region" description="Basic and acidic residues" evidence="2">
    <location>
        <begin position="248"/>
        <end position="259"/>
    </location>
</feature>
<feature type="domain" description="SEC7" evidence="4">
    <location>
        <begin position="725"/>
        <end position="904"/>
    </location>
</feature>
<dbReference type="InterPro" id="IPR000904">
    <property type="entry name" value="Sec7_dom"/>
</dbReference>
<dbReference type="InterPro" id="IPR041681">
    <property type="entry name" value="PH_9"/>
</dbReference>
<comment type="caution">
    <text evidence="5">The sequence shown here is derived from an EMBL/GenBank/DDBJ whole genome shotgun (WGS) entry which is preliminary data.</text>
</comment>
<dbReference type="SMART" id="SM00222">
    <property type="entry name" value="Sec7"/>
    <property type="match status" value="1"/>
</dbReference>
<evidence type="ECO:0000256" key="1">
    <source>
        <dbReference type="SAM" id="Coils"/>
    </source>
</evidence>
<dbReference type="Pfam" id="PF01369">
    <property type="entry name" value="Sec7"/>
    <property type="match status" value="1"/>
</dbReference>
<dbReference type="PANTHER" id="PTHR10663:SF373">
    <property type="entry name" value="PH AND SEC7 DOMAIN-CONTAINING PROTEIN C11E3.11C"/>
    <property type="match status" value="1"/>
</dbReference>
<feature type="region of interest" description="Disordered" evidence="2">
    <location>
        <begin position="75"/>
        <end position="456"/>
    </location>
</feature>
<dbReference type="PROSITE" id="PS50003">
    <property type="entry name" value="PH_DOMAIN"/>
    <property type="match status" value="1"/>
</dbReference>
<feature type="compositionally biased region" description="Polar residues" evidence="2">
    <location>
        <begin position="185"/>
        <end position="219"/>
    </location>
</feature>
<dbReference type="GO" id="GO:0032012">
    <property type="term" value="P:regulation of ARF protein signal transduction"/>
    <property type="evidence" value="ECO:0007669"/>
    <property type="project" value="InterPro"/>
</dbReference>
<dbReference type="InterPro" id="IPR001849">
    <property type="entry name" value="PH_domain"/>
</dbReference>
<feature type="region of interest" description="Disordered" evidence="2">
    <location>
        <begin position="1463"/>
        <end position="1521"/>
    </location>
</feature>
<dbReference type="EMBL" id="BPWL01000001">
    <property type="protein sequence ID" value="GJJ06521.1"/>
    <property type="molecule type" value="Genomic_DNA"/>
</dbReference>
<dbReference type="CDD" id="cd00171">
    <property type="entry name" value="Sec7"/>
    <property type="match status" value="1"/>
</dbReference>
<evidence type="ECO:0000313" key="6">
    <source>
        <dbReference type="Proteomes" id="UP001050691"/>
    </source>
</evidence>
<keyword evidence="1" id="KW-0175">Coiled coil</keyword>
<evidence type="ECO:0000259" key="4">
    <source>
        <dbReference type="PROSITE" id="PS50190"/>
    </source>
</evidence>
<feature type="region of interest" description="Disordered" evidence="2">
    <location>
        <begin position="31"/>
        <end position="50"/>
    </location>
</feature>
<dbReference type="InterPro" id="IPR011993">
    <property type="entry name" value="PH-like_dom_sf"/>
</dbReference>
<reference evidence="5" key="1">
    <citation type="submission" date="2021-10" db="EMBL/GenBank/DDBJ databases">
        <title>De novo Genome Assembly of Clathrus columnatus (Basidiomycota, Fungi) Using Illumina and Nanopore Sequence Data.</title>
        <authorList>
            <person name="Ogiso-Tanaka E."/>
            <person name="Itagaki H."/>
            <person name="Hosoya T."/>
            <person name="Hosaka K."/>
        </authorList>
    </citation>
    <scope>NUCLEOTIDE SEQUENCE</scope>
    <source>
        <strain evidence="5">MO-923</strain>
    </source>
</reference>
<organism evidence="5 6">
    <name type="scientific">Clathrus columnatus</name>
    <dbReference type="NCBI Taxonomy" id="1419009"/>
    <lineage>
        <taxon>Eukaryota</taxon>
        <taxon>Fungi</taxon>
        <taxon>Dikarya</taxon>
        <taxon>Basidiomycota</taxon>
        <taxon>Agaricomycotina</taxon>
        <taxon>Agaricomycetes</taxon>
        <taxon>Phallomycetidae</taxon>
        <taxon>Phallales</taxon>
        <taxon>Clathraceae</taxon>
        <taxon>Clathrus</taxon>
    </lineage>
</organism>
<evidence type="ECO:0000313" key="5">
    <source>
        <dbReference type="EMBL" id="GJJ06521.1"/>
    </source>
</evidence>
<feature type="compositionally biased region" description="Low complexity" evidence="2">
    <location>
        <begin position="227"/>
        <end position="240"/>
    </location>
</feature>
<feature type="compositionally biased region" description="Polar residues" evidence="2">
    <location>
        <begin position="934"/>
        <end position="955"/>
    </location>
</feature>
<feature type="compositionally biased region" description="Low complexity" evidence="2">
    <location>
        <begin position="601"/>
        <end position="630"/>
    </location>
</feature>
<evidence type="ECO:0008006" key="7">
    <source>
        <dbReference type="Google" id="ProtNLM"/>
    </source>
</evidence>
<accession>A0AAV5A0H3</accession>
<dbReference type="Proteomes" id="UP001050691">
    <property type="component" value="Unassembled WGS sequence"/>
</dbReference>
<feature type="compositionally biased region" description="Basic and acidic residues" evidence="2">
    <location>
        <begin position="1463"/>
        <end position="1475"/>
    </location>
</feature>
<feature type="coiled-coil region" evidence="1">
    <location>
        <begin position="1373"/>
        <end position="1400"/>
    </location>
</feature>
<dbReference type="Gene3D" id="2.30.29.30">
    <property type="entry name" value="Pleckstrin-homology domain (PH domain)/Phosphotyrosine-binding domain (PTB)"/>
    <property type="match status" value="1"/>
</dbReference>
<feature type="compositionally biased region" description="Polar residues" evidence="2">
    <location>
        <begin position="512"/>
        <end position="527"/>
    </location>
</feature>
<feature type="compositionally biased region" description="Polar residues" evidence="2">
    <location>
        <begin position="336"/>
        <end position="359"/>
    </location>
</feature>
<evidence type="ECO:0000259" key="3">
    <source>
        <dbReference type="PROSITE" id="PS50003"/>
    </source>
</evidence>
<feature type="compositionally biased region" description="Polar residues" evidence="2">
    <location>
        <begin position="486"/>
        <end position="501"/>
    </location>
</feature>
<evidence type="ECO:0000256" key="2">
    <source>
        <dbReference type="SAM" id="MobiDB-lite"/>
    </source>
</evidence>
<dbReference type="InterPro" id="IPR023394">
    <property type="entry name" value="Sec7_C_sf"/>
</dbReference>
<dbReference type="GO" id="GO:0005085">
    <property type="term" value="F:guanyl-nucleotide exchange factor activity"/>
    <property type="evidence" value="ECO:0007669"/>
    <property type="project" value="InterPro"/>
</dbReference>
<dbReference type="SMART" id="SM00233">
    <property type="entry name" value="PH"/>
    <property type="match status" value="1"/>
</dbReference>
<name>A0AAV5A0H3_9AGAM</name>
<feature type="compositionally biased region" description="Low complexity" evidence="2">
    <location>
        <begin position="565"/>
        <end position="578"/>
    </location>
</feature>
<feature type="compositionally biased region" description="Low complexity" evidence="2">
    <location>
        <begin position="267"/>
        <end position="283"/>
    </location>
</feature>
<dbReference type="InterPro" id="IPR035999">
    <property type="entry name" value="Sec7_dom_sf"/>
</dbReference>
<proteinExistence type="predicted"/>
<feature type="region of interest" description="Disordered" evidence="2">
    <location>
        <begin position="879"/>
        <end position="961"/>
    </location>
</feature>
<feature type="region of interest" description="Disordered" evidence="2">
    <location>
        <begin position="486"/>
        <end position="672"/>
    </location>
</feature>
<feature type="compositionally biased region" description="Polar residues" evidence="2">
    <location>
        <begin position="76"/>
        <end position="89"/>
    </location>
</feature>
<dbReference type="PROSITE" id="PS50190">
    <property type="entry name" value="SEC7"/>
    <property type="match status" value="1"/>
</dbReference>
<feature type="compositionally biased region" description="Polar residues" evidence="2">
    <location>
        <begin position="150"/>
        <end position="166"/>
    </location>
</feature>
<keyword evidence="6" id="KW-1185">Reference proteome</keyword>